<organism evidence="9 10">
    <name type="scientific">Clupea harengus</name>
    <name type="common">Atlantic herring</name>
    <dbReference type="NCBI Taxonomy" id="7950"/>
    <lineage>
        <taxon>Eukaryota</taxon>
        <taxon>Metazoa</taxon>
        <taxon>Chordata</taxon>
        <taxon>Craniata</taxon>
        <taxon>Vertebrata</taxon>
        <taxon>Euteleostomi</taxon>
        <taxon>Actinopterygii</taxon>
        <taxon>Neopterygii</taxon>
        <taxon>Teleostei</taxon>
        <taxon>Clupei</taxon>
        <taxon>Clupeiformes</taxon>
        <taxon>Clupeoidei</taxon>
        <taxon>Clupeidae</taxon>
        <taxon>Clupea</taxon>
    </lineage>
</organism>
<dbReference type="GO" id="GO:0005739">
    <property type="term" value="C:mitochondrion"/>
    <property type="evidence" value="ECO:0007669"/>
    <property type="project" value="UniProtKB-SubCell"/>
</dbReference>
<comment type="similarity">
    <text evidence="6">Belongs to the mitochondrion-specific ribosomal protein mL37 family.</text>
</comment>
<keyword evidence="2" id="KW-0809">Transit peptide</keyword>
<dbReference type="GO" id="GO:0003735">
    <property type="term" value="F:structural constituent of ribosome"/>
    <property type="evidence" value="ECO:0007669"/>
    <property type="project" value="InterPro"/>
</dbReference>
<evidence type="ECO:0000256" key="8">
    <source>
        <dbReference type="ARBA" id="ARBA00041617"/>
    </source>
</evidence>
<dbReference type="GeneID" id="105908530"/>
<keyword evidence="3 10" id="KW-0689">Ribosomal protein</keyword>
<evidence type="ECO:0000313" key="9">
    <source>
        <dbReference type="Proteomes" id="UP000515152"/>
    </source>
</evidence>
<dbReference type="Proteomes" id="UP000515152">
    <property type="component" value="Chromosome 22"/>
</dbReference>
<sequence length="430" mass="48682">MLKTPVYRCSAVATGLKQLCFSSECGSCFLVLRSSRHGNRLLSMSSSVCGKALPRRNPREVVEINGLEKITYAERKHFVPGLTKPIFPPWERDHQNPFYYKSPKPEEMPLYKDKPCFVFHQRTNLMEGVKQTLWLTKSKLIKGIPAQIMALADNPANEIENQDDRVQNAIKHARFWDTTENVPPRERFCPTLLNSLLHLCGLQQFKHPALGKRLLCQKYSLAASWHRGEDLIQVRGKNGMLLNSMSPLPAMAEREEVLGTADSVLETFYPISPTIDLQNLNVFDAKTDTGFVEGYPYPHAHTLFFTHLKDGHHEQLRAKMVMYAFGNALARARALYGPEPQVLEKPVVVQSVATNGRLFQFLVFQLNTTDLTTDTGVKNLAWMDEDQALYDFAKVRPLIKKKVVQVPAGLAGYHPDTFKKLLAFYLHGAA</sequence>
<evidence type="ECO:0000256" key="1">
    <source>
        <dbReference type="ARBA" id="ARBA00004173"/>
    </source>
</evidence>
<gene>
    <name evidence="10" type="primary">mrpl37</name>
</gene>
<dbReference type="PANTHER" id="PTHR15889:SF2">
    <property type="entry name" value="LARGE RIBOSOMAL SUBUNIT PROTEIN ML37"/>
    <property type="match status" value="1"/>
</dbReference>
<dbReference type="GO" id="GO:0006412">
    <property type="term" value="P:translation"/>
    <property type="evidence" value="ECO:0007669"/>
    <property type="project" value="InterPro"/>
</dbReference>
<keyword evidence="5" id="KW-0687">Ribonucleoprotein</keyword>
<dbReference type="GO" id="GO:0005840">
    <property type="term" value="C:ribosome"/>
    <property type="evidence" value="ECO:0007669"/>
    <property type="project" value="UniProtKB-KW"/>
</dbReference>
<accession>A0A6P3W905</accession>
<protein>
    <recommendedName>
        <fullName evidence="7">Large ribosomal subunit protein mL37</fullName>
    </recommendedName>
    <alternativeName>
        <fullName evidence="8">39S ribosomal protein L37, mitochondrial</fullName>
    </alternativeName>
</protein>
<evidence type="ECO:0000256" key="6">
    <source>
        <dbReference type="ARBA" id="ARBA00037985"/>
    </source>
</evidence>
<proteinExistence type="inferred from homology"/>
<dbReference type="PANTHER" id="PTHR15889">
    <property type="entry name" value="MITOCHONDRIAL RIBOSOMAL PROTEIN L37"/>
    <property type="match status" value="1"/>
</dbReference>
<dbReference type="Pfam" id="PF07147">
    <property type="entry name" value="PDCD9"/>
    <property type="match status" value="1"/>
</dbReference>
<evidence type="ECO:0000256" key="3">
    <source>
        <dbReference type="ARBA" id="ARBA00022980"/>
    </source>
</evidence>
<dbReference type="KEGG" id="char:105908530"/>
<dbReference type="GO" id="GO:1990904">
    <property type="term" value="C:ribonucleoprotein complex"/>
    <property type="evidence" value="ECO:0007669"/>
    <property type="project" value="UniProtKB-KW"/>
</dbReference>
<dbReference type="RefSeq" id="XP_012692514.1">
    <property type="nucleotide sequence ID" value="XM_012837060.3"/>
</dbReference>
<dbReference type="CTD" id="51253"/>
<dbReference type="OrthoDB" id="5835618at2759"/>
<dbReference type="InterPro" id="IPR052482">
    <property type="entry name" value="mtLSU_mL37"/>
</dbReference>
<reference evidence="10" key="1">
    <citation type="submission" date="2025-08" db="UniProtKB">
        <authorList>
            <consortium name="RefSeq"/>
        </authorList>
    </citation>
    <scope>IDENTIFICATION</scope>
</reference>
<keyword evidence="4" id="KW-0496">Mitochondrion</keyword>
<evidence type="ECO:0000313" key="10">
    <source>
        <dbReference type="RefSeq" id="XP_012692514.1"/>
    </source>
</evidence>
<dbReference type="InterPro" id="IPR010793">
    <property type="entry name" value="Ribosomal_mL37/mL65"/>
</dbReference>
<evidence type="ECO:0000256" key="4">
    <source>
        <dbReference type="ARBA" id="ARBA00023128"/>
    </source>
</evidence>
<evidence type="ECO:0000256" key="5">
    <source>
        <dbReference type="ARBA" id="ARBA00023274"/>
    </source>
</evidence>
<name>A0A6P3W905_CLUHA</name>
<keyword evidence="9" id="KW-1185">Reference proteome</keyword>
<comment type="subcellular location">
    <subcellularLocation>
        <location evidence="1">Mitochondrion</location>
    </subcellularLocation>
</comment>
<dbReference type="AlphaFoldDB" id="A0A6P3W905"/>
<evidence type="ECO:0000256" key="7">
    <source>
        <dbReference type="ARBA" id="ARBA00039442"/>
    </source>
</evidence>
<evidence type="ECO:0000256" key="2">
    <source>
        <dbReference type="ARBA" id="ARBA00022946"/>
    </source>
</evidence>